<protein>
    <submittedName>
        <fullName evidence="4">PhzF family phenazine biosynthesis protein</fullName>
    </submittedName>
</protein>
<dbReference type="PIRSF" id="PIRSF016184">
    <property type="entry name" value="PhzC_PhzF"/>
    <property type="match status" value="1"/>
</dbReference>
<evidence type="ECO:0000256" key="3">
    <source>
        <dbReference type="PIRSR" id="PIRSR016184-1"/>
    </source>
</evidence>
<proteinExistence type="inferred from homology"/>
<dbReference type="OrthoDB" id="9788221at2"/>
<dbReference type="PANTHER" id="PTHR13774">
    <property type="entry name" value="PHENAZINE BIOSYNTHESIS PROTEIN"/>
    <property type="match status" value="1"/>
</dbReference>
<dbReference type="EMBL" id="SSSN01000005">
    <property type="protein sequence ID" value="THG34485.1"/>
    <property type="molecule type" value="Genomic_DNA"/>
</dbReference>
<reference evidence="4 5" key="1">
    <citation type="submission" date="2019-04" db="EMBL/GenBank/DDBJ databases">
        <authorList>
            <person name="Jiang L."/>
        </authorList>
    </citation>
    <scope>NUCLEOTIDE SEQUENCE [LARGE SCALE GENOMIC DNA]</scope>
    <source>
        <strain evidence="4 5">YIM 131861</strain>
    </source>
</reference>
<dbReference type="GO" id="GO:0005737">
    <property type="term" value="C:cytoplasm"/>
    <property type="evidence" value="ECO:0007669"/>
    <property type="project" value="TreeGrafter"/>
</dbReference>
<comment type="similarity">
    <text evidence="1">Belongs to the PhzF family.</text>
</comment>
<dbReference type="InterPro" id="IPR003719">
    <property type="entry name" value="Phenazine_PhzF-like"/>
</dbReference>
<evidence type="ECO:0000313" key="5">
    <source>
        <dbReference type="Proteomes" id="UP000307380"/>
    </source>
</evidence>
<dbReference type="GO" id="GO:0016853">
    <property type="term" value="F:isomerase activity"/>
    <property type="evidence" value="ECO:0007669"/>
    <property type="project" value="UniProtKB-KW"/>
</dbReference>
<name>A0A4S4FWZ6_9MICO</name>
<evidence type="ECO:0000313" key="4">
    <source>
        <dbReference type="EMBL" id="THG34485.1"/>
    </source>
</evidence>
<dbReference type="AlphaFoldDB" id="A0A4S4FWZ6"/>
<comment type="caution">
    <text evidence="4">The sequence shown here is derived from an EMBL/GenBank/DDBJ whole genome shotgun (WGS) entry which is preliminary data.</text>
</comment>
<keyword evidence="2" id="KW-0413">Isomerase</keyword>
<feature type="active site" evidence="3">
    <location>
        <position position="46"/>
    </location>
</feature>
<dbReference type="NCBIfam" id="TIGR00654">
    <property type="entry name" value="PhzF_family"/>
    <property type="match status" value="1"/>
</dbReference>
<evidence type="ECO:0000256" key="2">
    <source>
        <dbReference type="ARBA" id="ARBA00023235"/>
    </source>
</evidence>
<dbReference type="Pfam" id="PF02567">
    <property type="entry name" value="PhzC-PhzF"/>
    <property type="match status" value="1"/>
</dbReference>
<dbReference type="RefSeq" id="WP_136424283.1">
    <property type="nucleotide sequence ID" value="NZ_SSSN01000005.1"/>
</dbReference>
<gene>
    <name evidence="4" type="ORF">E6C70_09510</name>
</gene>
<organism evidence="4 5">
    <name type="scientific">Orlajensenia flava</name>
    <dbReference type="NCBI Taxonomy" id="2565934"/>
    <lineage>
        <taxon>Bacteria</taxon>
        <taxon>Bacillati</taxon>
        <taxon>Actinomycetota</taxon>
        <taxon>Actinomycetes</taxon>
        <taxon>Micrococcales</taxon>
        <taxon>Microbacteriaceae</taxon>
        <taxon>Orlajensenia</taxon>
    </lineage>
</organism>
<evidence type="ECO:0000256" key="1">
    <source>
        <dbReference type="ARBA" id="ARBA00008270"/>
    </source>
</evidence>
<dbReference type="Gene3D" id="3.10.310.10">
    <property type="entry name" value="Diaminopimelate Epimerase, Chain A, domain 1"/>
    <property type="match status" value="2"/>
</dbReference>
<dbReference type="PANTHER" id="PTHR13774:SF39">
    <property type="entry name" value="BIOSYNTHESIS PROTEIN, PUTATIVE-RELATED"/>
    <property type="match status" value="1"/>
</dbReference>
<dbReference type="SUPFAM" id="SSF54506">
    <property type="entry name" value="Diaminopimelate epimerase-like"/>
    <property type="match status" value="1"/>
</dbReference>
<sequence length="294" mass="31095">MTPDILRYAAFTADPDGGNPAGVVLDATHLDDEQMQRIAAEVDFSETAFVTGERDGARIVRYFSPISEVPFCGHATIAAAVALAEREGSGEKRFATRVGEIRITTVTDADGAFTASFTSVEPAVADFPPGVLDQLLTALGLTTAQLDDRPPKVAFAGNWHPVLAITDAEDFDGFTFDPAVIRRMMDDNGWSGTVTVVRALDSGSDSDDSGPDRGRFSLFETRNLFPVGRITEDPATGSAGASLGGYLRELALVEPPARVLIRQGRHVDRPSELTVDVPASGGVTVSGRAVPMAG</sequence>
<dbReference type="Proteomes" id="UP000307380">
    <property type="component" value="Unassembled WGS sequence"/>
</dbReference>
<keyword evidence="5" id="KW-1185">Reference proteome</keyword>
<accession>A0A4S4FWZ6</accession>